<dbReference type="InterPro" id="IPR001123">
    <property type="entry name" value="LeuE-type"/>
</dbReference>
<evidence type="ECO:0000256" key="5">
    <source>
        <dbReference type="ARBA" id="ARBA00023136"/>
    </source>
</evidence>
<sequence length="205" mass="22119">MQFGEIFGVFLAGIALGLSIAAPPGPVNAMIAVQSTRSTLRGFLVGLGAMTSDATFLVITYHLRQIFTIEGPVKGALSLASSALLAYLAYLTLRSVRKLDGRGGREEKATAIPYLTGLSIGLTNPFQIAWWMSVGLSLISSIGLIIILGFFSGILVWIVSFPMAIHFAQSRVPRLYKIVGYASTALLMAFSLWFLFNALQLLILM</sequence>
<dbReference type="GO" id="GO:0006865">
    <property type="term" value="P:amino acid transport"/>
    <property type="evidence" value="ECO:0007669"/>
    <property type="project" value="InterPro"/>
</dbReference>
<dbReference type="EMBL" id="QNVH01000014">
    <property type="protein sequence ID" value="TDA39399.1"/>
    <property type="molecule type" value="Genomic_DNA"/>
</dbReference>
<feature type="transmembrane region" description="Helical" evidence="6">
    <location>
        <begin position="138"/>
        <end position="163"/>
    </location>
</feature>
<comment type="subcellular location">
    <subcellularLocation>
        <location evidence="1">Cell membrane</location>
        <topology evidence="1">Multi-pass membrane protein</topology>
    </subcellularLocation>
</comment>
<keyword evidence="3 6" id="KW-0812">Transmembrane</keyword>
<organism evidence="7 8">
    <name type="scientific">Thermoproteota archaeon</name>
    <dbReference type="NCBI Taxonomy" id="2056631"/>
    <lineage>
        <taxon>Archaea</taxon>
        <taxon>Thermoproteota</taxon>
    </lineage>
</organism>
<evidence type="ECO:0000256" key="4">
    <source>
        <dbReference type="ARBA" id="ARBA00022989"/>
    </source>
</evidence>
<feature type="transmembrane region" description="Helical" evidence="6">
    <location>
        <begin position="114"/>
        <end position="132"/>
    </location>
</feature>
<dbReference type="PANTHER" id="PTHR38825">
    <property type="entry name" value="LYSINE EXPORTER PROTEIN (LYSE/YGGA)"/>
    <property type="match status" value="1"/>
</dbReference>
<name>A0A523BEM0_9CREN</name>
<protein>
    <recommendedName>
        <fullName evidence="9">LysE family translocator</fullName>
    </recommendedName>
</protein>
<dbReference type="Pfam" id="PF01810">
    <property type="entry name" value="LysE"/>
    <property type="match status" value="1"/>
</dbReference>
<dbReference type="GO" id="GO:0005886">
    <property type="term" value="C:plasma membrane"/>
    <property type="evidence" value="ECO:0007669"/>
    <property type="project" value="UniProtKB-SubCell"/>
</dbReference>
<evidence type="ECO:0000313" key="7">
    <source>
        <dbReference type="EMBL" id="TDA39399.1"/>
    </source>
</evidence>
<evidence type="ECO:0000313" key="8">
    <source>
        <dbReference type="Proteomes" id="UP000315399"/>
    </source>
</evidence>
<evidence type="ECO:0000256" key="3">
    <source>
        <dbReference type="ARBA" id="ARBA00022692"/>
    </source>
</evidence>
<proteinExistence type="predicted"/>
<evidence type="ECO:0000256" key="2">
    <source>
        <dbReference type="ARBA" id="ARBA00022475"/>
    </source>
</evidence>
<keyword evidence="4 6" id="KW-1133">Transmembrane helix</keyword>
<evidence type="ECO:0008006" key="9">
    <source>
        <dbReference type="Google" id="ProtNLM"/>
    </source>
</evidence>
<keyword evidence="5 6" id="KW-0472">Membrane</keyword>
<reference evidence="7 8" key="1">
    <citation type="journal article" date="2019" name="Nat. Microbiol.">
        <title>Expanding anaerobic alkane metabolism in the domain of Archaea.</title>
        <authorList>
            <person name="Wang Y."/>
            <person name="Wegener G."/>
            <person name="Hou J."/>
            <person name="Wang F."/>
            <person name="Xiao X."/>
        </authorList>
    </citation>
    <scope>NUCLEOTIDE SEQUENCE [LARGE SCALE GENOMIC DNA]</scope>
    <source>
        <strain evidence="7">WYZ-LMO10</strain>
    </source>
</reference>
<feature type="transmembrane region" description="Helical" evidence="6">
    <location>
        <begin position="6"/>
        <end position="31"/>
    </location>
</feature>
<evidence type="ECO:0000256" key="1">
    <source>
        <dbReference type="ARBA" id="ARBA00004651"/>
    </source>
</evidence>
<keyword evidence="2" id="KW-1003">Cell membrane</keyword>
<feature type="transmembrane region" description="Helical" evidence="6">
    <location>
        <begin position="43"/>
        <end position="63"/>
    </location>
</feature>
<feature type="transmembrane region" description="Helical" evidence="6">
    <location>
        <begin position="175"/>
        <end position="196"/>
    </location>
</feature>
<dbReference type="AlphaFoldDB" id="A0A523BEM0"/>
<dbReference type="PANTHER" id="PTHR38825:SF2">
    <property type="entry name" value="LYSINE TRANSPORTER LYSE"/>
    <property type="match status" value="1"/>
</dbReference>
<evidence type="ECO:0000256" key="6">
    <source>
        <dbReference type="SAM" id="Phobius"/>
    </source>
</evidence>
<dbReference type="Proteomes" id="UP000315399">
    <property type="component" value="Unassembled WGS sequence"/>
</dbReference>
<feature type="transmembrane region" description="Helical" evidence="6">
    <location>
        <begin position="75"/>
        <end position="93"/>
    </location>
</feature>
<gene>
    <name evidence="7" type="ORF">DSO08_02270</name>
</gene>
<comment type="caution">
    <text evidence="7">The sequence shown here is derived from an EMBL/GenBank/DDBJ whole genome shotgun (WGS) entry which is preliminary data.</text>
</comment>
<accession>A0A523BEM0</accession>